<feature type="compositionally biased region" description="Basic and acidic residues" evidence="1">
    <location>
        <begin position="647"/>
        <end position="662"/>
    </location>
</feature>
<dbReference type="EMBL" id="BOOJ01000002">
    <property type="protein sequence ID" value="GIH89516.1"/>
    <property type="molecule type" value="Genomic_DNA"/>
</dbReference>
<evidence type="ECO:0000313" key="4">
    <source>
        <dbReference type="Proteomes" id="UP000619788"/>
    </source>
</evidence>
<proteinExistence type="predicted"/>
<dbReference type="InterPro" id="IPR029044">
    <property type="entry name" value="Nucleotide-diphossugar_trans"/>
</dbReference>
<evidence type="ECO:0000313" key="3">
    <source>
        <dbReference type="EMBL" id="GIH89516.1"/>
    </source>
</evidence>
<dbReference type="InterPro" id="IPR001173">
    <property type="entry name" value="Glyco_trans_2-like"/>
</dbReference>
<dbReference type="AlphaFoldDB" id="A0A8J3S750"/>
<name>A0A8J3S750_9ACTN</name>
<dbReference type="RefSeq" id="WP_204061920.1">
    <property type="nucleotide sequence ID" value="NZ_BOOJ01000002.1"/>
</dbReference>
<evidence type="ECO:0000259" key="2">
    <source>
        <dbReference type="Pfam" id="PF00535"/>
    </source>
</evidence>
<reference evidence="3 4" key="1">
    <citation type="submission" date="2021-01" db="EMBL/GenBank/DDBJ databases">
        <title>Whole genome shotgun sequence of Planobispora siamensis NBRC 107568.</title>
        <authorList>
            <person name="Komaki H."/>
            <person name="Tamura T."/>
        </authorList>
    </citation>
    <scope>NUCLEOTIDE SEQUENCE [LARGE SCALE GENOMIC DNA]</scope>
    <source>
        <strain evidence="3 4">NBRC 107568</strain>
    </source>
</reference>
<keyword evidence="4" id="KW-1185">Reference proteome</keyword>
<dbReference type="Pfam" id="PF00535">
    <property type="entry name" value="Glycos_transf_2"/>
    <property type="match status" value="1"/>
</dbReference>
<dbReference type="SUPFAM" id="SSF53448">
    <property type="entry name" value="Nucleotide-diphospho-sugar transferases"/>
    <property type="match status" value="1"/>
</dbReference>
<gene>
    <name evidence="3" type="ORF">Psi01_01460</name>
</gene>
<dbReference type="Proteomes" id="UP000619788">
    <property type="component" value="Unassembled WGS sequence"/>
</dbReference>
<dbReference type="Gene3D" id="3.90.550.10">
    <property type="entry name" value="Spore Coat Polysaccharide Biosynthesis Protein SpsA, Chain A"/>
    <property type="match status" value="1"/>
</dbReference>
<feature type="domain" description="Glycosyltransferase 2-like" evidence="2">
    <location>
        <begin position="423"/>
        <end position="541"/>
    </location>
</feature>
<sequence>MRNFLKAAPETLGCHIGFGGHPEPPVRLCDGADATWTDLDGLAPDLPLPGKGITRLLLLARTPGDLRRAVPLAGLLPDVRAVTVAIAESPAWRPAPVPVLGGGRHWEGLLDLRTRRRPDGSWRIDADFAVRTPAGELLKALSRALSGPARGETPVVSLAGAGSCHWRPGDPNVVLTPEEGPVPGRREATGCDLLLRTVDAASPLWQDGEVEPVDRPVPGGDALPAGGGLGGVLPQDGRGIVAPLRADDLPPVDETSVCPVGFLADTDGPPGELREGDGAYEIVRRDRVVTRFPASGALTDADVARLRGLPGVVADLGGDRPVRAGLAHAVCGLAAAGVPVLTGPDGLDGRWADALGAELAALLEGFDPGELCDPMERELFSIRLRRAALGTHGVAARWRAIAASRGLRPPDPPAVSVLLCTRRPELVGFALEQVARQRGVETEVVLSLHGVPANLPEVREATDAYGGALTVIEEDGRRVFGEVLDRAARRASGALLAKMDDDDWYGPDHLSDLLLARRYSGADLVGVAAEFFYLESLGITVRRHCESELYAGHVAGSSILISREAFDGAGGFRPIPRTVDGQLLESVAAAGGRIYRAHGFNYIVGRRRVAGHTWKEPVNTFLSRYRRQWRGFYANPLMELPGPSPDGESRAADETAMARKGH</sequence>
<accession>A0A8J3S750</accession>
<protein>
    <recommendedName>
        <fullName evidence="2">Glycosyltransferase 2-like domain-containing protein</fullName>
    </recommendedName>
</protein>
<organism evidence="3 4">
    <name type="scientific">Planobispora siamensis</name>
    <dbReference type="NCBI Taxonomy" id="936338"/>
    <lineage>
        <taxon>Bacteria</taxon>
        <taxon>Bacillati</taxon>
        <taxon>Actinomycetota</taxon>
        <taxon>Actinomycetes</taxon>
        <taxon>Streptosporangiales</taxon>
        <taxon>Streptosporangiaceae</taxon>
        <taxon>Planobispora</taxon>
    </lineage>
</organism>
<dbReference type="CDD" id="cd00761">
    <property type="entry name" value="Glyco_tranf_GTA_type"/>
    <property type="match status" value="1"/>
</dbReference>
<comment type="caution">
    <text evidence="3">The sequence shown here is derived from an EMBL/GenBank/DDBJ whole genome shotgun (WGS) entry which is preliminary data.</text>
</comment>
<feature type="region of interest" description="Disordered" evidence="1">
    <location>
        <begin position="640"/>
        <end position="662"/>
    </location>
</feature>
<evidence type="ECO:0000256" key="1">
    <source>
        <dbReference type="SAM" id="MobiDB-lite"/>
    </source>
</evidence>